<dbReference type="AlphaFoldDB" id="A0A1G8ETI4"/>
<dbReference type="GO" id="GO:0008270">
    <property type="term" value="F:zinc ion binding"/>
    <property type="evidence" value="ECO:0007669"/>
    <property type="project" value="InterPro"/>
</dbReference>
<protein>
    <submittedName>
        <fullName evidence="2">HNH endonuclease</fullName>
    </submittedName>
</protein>
<dbReference type="GO" id="GO:0004519">
    <property type="term" value="F:endonuclease activity"/>
    <property type="evidence" value="ECO:0007669"/>
    <property type="project" value="UniProtKB-KW"/>
</dbReference>
<evidence type="ECO:0000259" key="1">
    <source>
        <dbReference type="SMART" id="SM00507"/>
    </source>
</evidence>
<dbReference type="Gene3D" id="1.10.30.50">
    <property type="match status" value="1"/>
</dbReference>
<accession>A0A1G8ETI4</accession>
<evidence type="ECO:0000313" key="2">
    <source>
        <dbReference type="EMBL" id="SDH73212.1"/>
    </source>
</evidence>
<dbReference type="Pfam" id="PF01844">
    <property type="entry name" value="HNH"/>
    <property type="match status" value="1"/>
</dbReference>
<gene>
    <name evidence="2" type="ORF">SAMN05192582_101183</name>
</gene>
<keyword evidence="2" id="KW-0540">Nuclease</keyword>
<dbReference type="SMART" id="SM00507">
    <property type="entry name" value="HNHc"/>
    <property type="match status" value="1"/>
</dbReference>
<dbReference type="Proteomes" id="UP000181870">
    <property type="component" value="Unassembled WGS sequence"/>
</dbReference>
<keyword evidence="2" id="KW-0378">Hydrolase</keyword>
<evidence type="ECO:0000313" key="3">
    <source>
        <dbReference type="Proteomes" id="UP000181870"/>
    </source>
</evidence>
<dbReference type="RefSeq" id="WP_081352672.1">
    <property type="nucleotide sequence ID" value="NZ_FNDO01000011.1"/>
</dbReference>
<dbReference type="EMBL" id="FNDO01000011">
    <property type="protein sequence ID" value="SDH73212.1"/>
    <property type="molecule type" value="Genomic_DNA"/>
</dbReference>
<proteinExistence type="predicted"/>
<name>A0A1G8ETI4_BACOV</name>
<dbReference type="InterPro" id="IPR002711">
    <property type="entry name" value="HNH"/>
</dbReference>
<feature type="domain" description="HNH nuclease" evidence="1">
    <location>
        <begin position="133"/>
        <end position="197"/>
    </location>
</feature>
<keyword evidence="2" id="KW-0255">Endonuclease</keyword>
<sequence>MIKEEFDIIHKDFRKFLREVKLKNSTSLNSLIKAAEDSLPTLVKSEIDDKFDCLYACTDIDTLLSYQVIIEQHKEWHVQHNGHTSMKVIGYYIEYVAQKQGLDLTHYKPSKPSYYLEGDVVESHGTRYERDPKAKRDCIAKYGCKCFICGFDFEKVYGEDGAGFIEVHHLKPISSYNGEHLVIPTEDLRPLCSNCHSMVHRRKPIPWDVEKVREMIEINNADILHS</sequence>
<dbReference type="CDD" id="cd00085">
    <property type="entry name" value="HNHc"/>
    <property type="match status" value="1"/>
</dbReference>
<dbReference type="InterPro" id="IPR003615">
    <property type="entry name" value="HNH_nuc"/>
</dbReference>
<reference evidence="2 3" key="1">
    <citation type="submission" date="2016-10" db="EMBL/GenBank/DDBJ databases">
        <authorList>
            <person name="de Groot N.N."/>
        </authorList>
    </citation>
    <scope>NUCLEOTIDE SEQUENCE [LARGE SCALE GENOMIC DNA]</scope>
    <source>
        <strain evidence="2 3">NLAE-zl-C57</strain>
    </source>
</reference>
<organism evidence="2 3">
    <name type="scientific">Bacteroides ovatus</name>
    <dbReference type="NCBI Taxonomy" id="28116"/>
    <lineage>
        <taxon>Bacteria</taxon>
        <taxon>Pseudomonadati</taxon>
        <taxon>Bacteroidota</taxon>
        <taxon>Bacteroidia</taxon>
        <taxon>Bacteroidales</taxon>
        <taxon>Bacteroidaceae</taxon>
        <taxon>Bacteroides</taxon>
    </lineage>
</organism>
<dbReference type="GO" id="GO:0003676">
    <property type="term" value="F:nucleic acid binding"/>
    <property type="evidence" value="ECO:0007669"/>
    <property type="project" value="InterPro"/>
</dbReference>